<evidence type="ECO:0000313" key="2">
    <source>
        <dbReference type="EMBL" id="KHN97484.1"/>
    </source>
</evidence>
<dbReference type="InterPro" id="IPR052523">
    <property type="entry name" value="Trichothecene_AcTrans"/>
</dbReference>
<keyword evidence="2" id="KW-0012">Acyltransferase</keyword>
<dbReference type="GO" id="GO:0016747">
    <property type="term" value="F:acyltransferase activity, transferring groups other than amino-acyl groups"/>
    <property type="evidence" value="ECO:0007669"/>
    <property type="project" value="InterPro"/>
</dbReference>
<dbReference type="HOGENOM" id="CLU_060131_3_1_1"/>
<dbReference type="GeneID" id="63738954"/>
<dbReference type="AlphaFoldDB" id="A0A0B2WV06"/>
<evidence type="ECO:0000259" key="1">
    <source>
        <dbReference type="PROSITE" id="PS51186"/>
    </source>
</evidence>
<dbReference type="EMBL" id="AZHE01000010">
    <property type="protein sequence ID" value="KHN97484.1"/>
    <property type="molecule type" value="Genomic_DNA"/>
</dbReference>
<dbReference type="PANTHER" id="PTHR42791">
    <property type="entry name" value="GNAT FAMILY ACETYLTRANSFERASE"/>
    <property type="match status" value="1"/>
</dbReference>
<gene>
    <name evidence="2" type="ORF">MAM_04499</name>
</gene>
<dbReference type="CDD" id="cd04301">
    <property type="entry name" value="NAT_SF"/>
    <property type="match status" value="1"/>
</dbReference>
<dbReference type="Pfam" id="PF00583">
    <property type="entry name" value="Acetyltransf_1"/>
    <property type="match status" value="1"/>
</dbReference>
<evidence type="ECO:0000313" key="3">
    <source>
        <dbReference type="Proteomes" id="UP000030816"/>
    </source>
</evidence>
<sequence>MTIRQAKYSDLRAMAETAAAAFHHDELFGELMHPRRQEYPQDFINYFERRFLKKWGDPGCRFLVGLDKTSDKVIAVAQWERQGVRPASWSNSLIAGPFMQSASWLYLSALDFLWPNRAADPDKIRILEETYPLFAHHWIESRRQNWFLDVLATHPDHQGQGLGKKLVMWGVNKAMEEGICASVISSYGNEAFYGQYGFIEVGRANIGRLGACGIKGGAIMFCEEHVSRRACVGQK</sequence>
<dbReference type="Proteomes" id="UP000030816">
    <property type="component" value="Unassembled WGS sequence"/>
</dbReference>
<protein>
    <submittedName>
        <fullName evidence="2">Acyl-CoA N-acyltransferase</fullName>
    </submittedName>
</protein>
<feature type="domain" description="N-acetyltransferase" evidence="1">
    <location>
        <begin position="82"/>
        <end position="225"/>
    </location>
</feature>
<dbReference type="RefSeq" id="XP_040678550.1">
    <property type="nucleotide sequence ID" value="XM_040823297.1"/>
</dbReference>
<reference evidence="2 3" key="1">
    <citation type="journal article" date="2014" name="Proc. Natl. Acad. Sci. U.S.A.">
        <title>Trajectory and genomic determinants of fungal-pathogen speciation and host adaptation.</title>
        <authorList>
            <person name="Hu X."/>
            <person name="Xiao G."/>
            <person name="Zheng P."/>
            <person name="Shang Y."/>
            <person name="Su Y."/>
            <person name="Zhang X."/>
            <person name="Liu X."/>
            <person name="Zhan S."/>
            <person name="St Leger R.J."/>
            <person name="Wang C."/>
        </authorList>
    </citation>
    <scope>NUCLEOTIDE SEQUENCE [LARGE SCALE GENOMIC DNA]</scope>
    <source>
        <strain evidence="2 3">ARSEF 1941</strain>
    </source>
</reference>
<dbReference type="PANTHER" id="PTHR42791:SF16">
    <property type="entry name" value="N-ACETYLTRANSFERASE DOMAIN-CONTAINING PROTEIN"/>
    <property type="match status" value="1"/>
</dbReference>
<dbReference type="InterPro" id="IPR000182">
    <property type="entry name" value="GNAT_dom"/>
</dbReference>
<dbReference type="STRING" id="1081103.A0A0B2WV06"/>
<dbReference type="PROSITE" id="PS51186">
    <property type="entry name" value="GNAT"/>
    <property type="match status" value="1"/>
</dbReference>
<accession>A0A0B2WV06</accession>
<dbReference type="Gene3D" id="3.40.630.30">
    <property type="match status" value="1"/>
</dbReference>
<name>A0A0B2WV06_METAS</name>
<dbReference type="SUPFAM" id="SSF55729">
    <property type="entry name" value="Acyl-CoA N-acyltransferases (Nat)"/>
    <property type="match status" value="1"/>
</dbReference>
<dbReference type="InterPro" id="IPR016181">
    <property type="entry name" value="Acyl_CoA_acyltransferase"/>
</dbReference>
<keyword evidence="2" id="KW-0808">Transferase</keyword>
<keyword evidence="3" id="KW-1185">Reference proteome</keyword>
<proteinExistence type="predicted"/>
<dbReference type="OrthoDB" id="2115692at2759"/>
<comment type="caution">
    <text evidence="2">The sequence shown here is derived from an EMBL/GenBank/DDBJ whole genome shotgun (WGS) entry which is preliminary data.</text>
</comment>
<organism evidence="2 3">
    <name type="scientific">Metarhizium album (strain ARSEF 1941)</name>
    <dbReference type="NCBI Taxonomy" id="1081103"/>
    <lineage>
        <taxon>Eukaryota</taxon>
        <taxon>Fungi</taxon>
        <taxon>Dikarya</taxon>
        <taxon>Ascomycota</taxon>
        <taxon>Pezizomycotina</taxon>
        <taxon>Sordariomycetes</taxon>
        <taxon>Hypocreomycetidae</taxon>
        <taxon>Hypocreales</taxon>
        <taxon>Clavicipitaceae</taxon>
        <taxon>Metarhizium</taxon>
    </lineage>
</organism>